<keyword evidence="4" id="KW-1185">Reference proteome</keyword>
<dbReference type="AlphaFoldDB" id="A0A1G9ICT5"/>
<dbReference type="InterPro" id="IPR007712">
    <property type="entry name" value="RelE/ParE_toxin"/>
</dbReference>
<dbReference type="Pfam" id="PF05016">
    <property type="entry name" value="ParE_toxin"/>
    <property type="match status" value="1"/>
</dbReference>
<dbReference type="PANTHER" id="PTHR33755">
    <property type="entry name" value="TOXIN PARE1-RELATED"/>
    <property type="match status" value="1"/>
</dbReference>
<organism evidence="3 4">
    <name type="scientific">Maridesulfovibrio ferrireducens</name>
    <dbReference type="NCBI Taxonomy" id="246191"/>
    <lineage>
        <taxon>Bacteria</taxon>
        <taxon>Pseudomonadati</taxon>
        <taxon>Thermodesulfobacteriota</taxon>
        <taxon>Desulfovibrionia</taxon>
        <taxon>Desulfovibrionales</taxon>
        <taxon>Desulfovibrionaceae</taxon>
        <taxon>Maridesulfovibrio</taxon>
    </lineage>
</organism>
<dbReference type="EMBL" id="FNGA01000003">
    <property type="protein sequence ID" value="SDL22643.1"/>
    <property type="molecule type" value="Genomic_DNA"/>
</dbReference>
<keyword evidence="2" id="KW-1277">Toxin-antitoxin system</keyword>
<gene>
    <name evidence="3" type="ORF">SAMN05660337_2524</name>
</gene>
<reference evidence="4" key="1">
    <citation type="submission" date="2016-10" db="EMBL/GenBank/DDBJ databases">
        <authorList>
            <person name="Varghese N."/>
            <person name="Submissions S."/>
        </authorList>
    </citation>
    <scope>NUCLEOTIDE SEQUENCE [LARGE SCALE GENOMIC DNA]</scope>
    <source>
        <strain evidence="4">DSM 16995</strain>
    </source>
</reference>
<evidence type="ECO:0000313" key="4">
    <source>
        <dbReference type="Proteomes" id="UP000199053"/>
    </source>
</evidence>
<dbReference type="InterPro" id="IPR051803">
    <property type="entry name" value="TA_system_RelE-like_toxin"/>
</dbReference>
<accession>A0A1G9ICT5</accession>
<dbReference type="NCBIfam" id="TIGR02385">
    <property type="entry name" value="RelE_StbE"/>
    <property type="match status" value="1"/>
</dbReference>
<dbReference type="InterPro" id="IPR035093">
    <property type="entry name" value="RelE/ParE_toxin_dom_sf"/>
</dbReference>
<protein>
    <submittedName>
        <fullName evidence="3">Addiction module toxin, RelE/StbE family</fullName>
    </submittedName>
</protein>
<evidence type="ECO:0000313" key="3">
    <source>
        <dbReference type="EMBL" id="SDL22643.1"/>
    </source>
</evidence>
<sequence length="92" mass="10821">MKLTKIRWTKNAIRDLNSIRSYLAEQSDEEIMQSEAHRIWDGCQRLKQFPESGRPGRVPMTREVIISPYIIPYRIQGDAVDILNVFHSSQKY</sequence>
<proteinExistence type="inferred from homology"/>
<name>A0A1G9ICT5_9BACT</name>
<dbReference type="RefSeq" id="WP_092161585.1">
    <property type="nucleotide sequence ID" value="NZ_FNGA01000003.1"/>
</dbReference>
<comment type="similarity">
    <text evidence="1">Belongs to the RelE toxin family.</text>
</comment>
<dbReference type="STRING" id="246191.SAMN05660337_2524"/>
<evidence type="ECO:0000256" key="1">
    <source>
        <dbReference type="ARBA" id="ARBA00006226"/>
    </source>
</evidence>
<evidence type="ECO:0000256" key="2">
    <source>
        <dbReference type="ARBA" id="ARBA00022649"/>
    </source>
</evidence>
<dbReference type="OrthoDB" id="9798046at2"/>
<dbReference type="Gene3D" id="3.30.2310.20">
    <property type="entry name" value="RelE-like"/>
    <property type="match status" value="1"/>
</dbReference>
<dbReference type="Proteomes" id="UP000199053">
    <property type="component" value="Unassembled WGS sequence"/>
</dbReference>